<accession>A0A4V3UTL6</accession>
<evidence type="ECO:0000256" key="7">
    <source>
        <dbReference type="ARBA" id="ARBA00023116"/>
    </source>
</evidence>
<dbReference type="Gene3D" id="3.20.70.20">
    <property type="match status" value="1"/>
</dbReference>
<dbReference type="GO" id="GO:0005971">
    <property type="term" value="C:ribonucleoside-diphosphate reductase complex"/>
    <property type="evidence" value="ECO:0007669"/>
    <property type="project" value="TreeGrafter"/>
</dbReference>
<keyword evidence="3" id="KW-0021">Allosteric enzyme</keyword>
<gene>
    <name evidence="12" type="ORF">B1806_04985</name>
</gene>
<protein>
    <recommendedName>
        <fullName evidence="2 10">Ribonucleoside-diphosphate reductase</fullName>
        <ecNumber evidence="2 10">1.17.4.1</ecNumber>
    </recommendedName>
</protein>
<dbReference type="InterPro" id="IPR000788">
    <property type="entry name" value="RNR_lg_C"/>
</dbReference>
<keyword evidence="6 10" id="KW-0560">Oxidoreductase</keyword>
<evidence type="ECO:0000259" key="11">
    <source>
        <dbReference type="PROSITE" id="PS51161"/>
    </source>
</evidence>
<dbReference type="PROSITE" id="PS00089">
    <property type="entry name" value="RIBORED_LARGE"/>
    <property type="match status" value="1"/>
</dbReference>
<evidence type="ECO:0000256" key="8">
    <source>
        <dbReference type="ARBA" id="ARBA00047754"/>
    </source>
</evidence>
<name>A0A4V3UTL6_9GAMM</name>
<dbReference type="NCBIfam" id="TIGR02506">
    <property type="entry name" value="NrdE_NrdA"/>
    <property type="match status" value="1"/>
</dbReference>
<dbReference type="PROSITE" id="PS51161">
    <property type="entry name" value="ATP_CONE"/>
    <property type="match status" value="1"/>
</dbReference>
<evidence type="ECO:0000256" key="3">
    <source>
        <dbReference type="ARBA" id="ARBA00022533"/>
    </source>
</evidence>
<organism evidence="12 13">
    <name type="scientific">Metallibacterium scheffleri</name>
    <dbReference type="NCBI Taxonomy" id="993689"/>
    <lineage>
        <taxon>Bacteria</taxon>
        <taxon>Pseudomonadati</taxon>
        <taxon>Pseudomonadota</taxon>
        <taxon>Gammaproteobacteria</taxon>
        <taxon>Lysobacterales</taxon>
        <taxon>Rhodanobacteraceae</taxon>
        <taxon>Metallibacterium</taxon>
    </lineage>
</organism>
<evidence type="ECO:0000313" key="12">
    <source>
        <dbReference type="EMBL" id="THD11081.1"/>
    </source>
</evidence>
<keyword evidence="5 9" id="KW-0067">ATP-binding</keyword>
<evidence type="ECO:0000256" key="2">
    <source>
        <dbReference type="ARBA" id="ARBA00012274"/>
    </source>
</evidence>
<dbReference type="PANTHER" id="PTHR11573:SF6">
    <property type="entry name" value="RIBONUCLEOSIDE-DIPHOSPHATE REDUCTASE LARGE SUBUNIT"/>
    <property type="match status" value="1"/>
</dbReference>
<dbReference type="PRINTS" id="PR01183">
    <property type="entry name" value="RIBORDTASEM1"/>
</dbReference>
<reference evidence="12 13" key="1">
    <citation type="submission" date="2017-02" db="EMBL/GenBank/DDBJ databases">
        <title>Whole genome sequencing of Metallibacterium scheffleri DSM 24874 (T).</title>
        <authorList>
            <person name="Kumar S."/>
            <person name="Patil P."/>
            <person name="Patil P.B."/>
        </authorList>
    </citation>
    <scope>NUCLEOTIDE SEQUENCE [LARGE SCALE GENOMIC DNA]</scope>
    <source>
        <strain evidence="12 13">DSM 24874</strain>
    </source>
</reference>
<dbReference type="EC" id="1.17.4.1" evidence="2 10"/>
<evidence type="ECO:0000313" key="13">
    <source>
        <dbReference type="Proteomes" id="UP000307749"/>
    </source>
</evidence>
<dbReference type="InterPro" id="IPR039718">
    <property type="entry name" value="Rrm1"/>
</dbReference>
<evidence type="ECO:0000256" key="9">
    <source>
        <dbReference type="PROSITE-ProRule" id="PRU00492"/>
    </source>
</evidence>
<evidence type="ECO:0000256" key="10">
    <source>
        <dbReference type="RuleBase" id="RU003410"/>
    </source>
</evidence>
<evidence type="ECO:0000256" key="5">
    <source>
        <dbReference type="ARBA" id="ARBA00022840"/>
    </source>
</evidence>
<evidence type="ECO:0000256" key="1">
    <source>
        <dbReference type="ARBA" id="ARBA00010406"/>
    </source>
</evidence>
<evidence type="ECO:0000256" key="6">
    <source>
        <dbReference type="ARBA" id="ARBA00023002"/>
    </source>
</evidence>
<comment type="function">
    <text evidence="10">Provides the precursors necessary for DNA synthesis. Catalyzes the biosynthesis of deoxyribonucleotides from the corresponding ribonucleotides.</text>
</comment>
<comment type="catalytic activity">
    <reaction evidence="8 10">
        <text>a 2'-deoxyribonucleoside 5'-diphosphate + [thioredoxin]-disulfide + H2O = a ribonucleoside 5'-diphosphate + [thioredoxin]-dithiol</text>
        <dbReference type="Rhea" id="RHEA:23252"/>
        <dbReference type="Rhea" id="RHEA-COMP:10698"/>
        <dbReference type="Rhea" id="RHEA-COMP:10700"/>
        <dbReference type="ChEBI" id="CHEBI:15377"/>
        <dbReference type="ChEBI" id="CHEBI:29950"/>
        <dbReference type="ChEBI" id="CHEBI:50058"/>
        <dbReference type="ChEBI" id="CHEBI:57930"/>
        <dbReference type="ChEBI" id="CHEBI:73316"/>
        <dbReference type="EC" id="1.17.4.1"/>
    </reaction>
</comment>
<dbReference type="UniPathway" id="UPA00326"/>
<dbReference type="InterPro" id="IPR005144">
    <property type="entry name" value="ATP-cone_dom"/>
</dbReference>
<keyword evidence="4 9" id="KW-0547">Nucleotide-binding</keyword>
<dbReference type="SUPFAM" id="SSF51998">
    <property type="entry name" value="PFL-like glycyl radical enzymes"/>
    <property type="match status" value="1"/>
</dbReference>
<dbReference type="GO" id="GO:0009263">
    <property type="term" value="P:deoxyribonucleotide biosynthetic process"/>
    <property type="evidence" value="ECO:0007669"/>
    <property type="project" value="UniProtKB-KW"/>
</dbReference>
<dbReference type="SUPFAM" id="SSF48168">
    <property type="entry name" value="R1 subunit of ribonucleotide reductase, N-terminal domain"/>
    <property type="match status" value="1"/>
</dbReference>
<dbReference type="EMBL" id="MWQO01000016">
    <property type="protein sequence ID" value="THD11081.1"/>
    <property type="molecule type" value="Genomic_DNA"/>
</dbReference>
<dbReference type="GO" id="GO:0004748">
    <property type="term" value="F:ribonucleoside-diphosphate reductase activity, thioredoxin disulfide as acceptor"/>
    <property type="evidence" value="ECO:0007669"/>
    <property type="project" value="UniProtKB-EC"/>
</dbReference>
<dbReference type="CDD" id="cd01679">
    <property type="entry name" value="RNR_I"/>
    <property type="match status" value="1"/>
</dbReference>
<evidence type="ECO:0000256" key="4">
    <source>
        <dbReference type="ARBA" id="ARBA00022741"/>
    </source>
</evidence>
<dbReference type="STRING" id="993689.GCA_002077135_01173"/>
<dbReference type="Pfam" id="PF03477">
    <property type="entry name" value="ATP-cone"/>
    <property type="match status" value="1"/>
</dbReference>
<dbReference type="Pfam" id="PF02867">
    <property type="entry name" value="Ribonuc_red_lgC"/>
    <property type="match status" value="1"/>
</dbReference>
<dbReference type="OrthoDB" id="9762933at2"/>
<proteinExistence type="inferred from homology"/>
<dbReference type="InterPro" id="IPR013509">
    <property type="entry name" value="RNR_lsu_N"/>
</dbReference>
<dbReference type="InterPro" id="IPR008926">
    <property type="entry name" value="RNR_R1-su_N"/>
</dbReference>
<dbReference type="Pfam" id="PF00317">
    <property type="entry name" value="Ribonuc_red_lgN"/>
    <property type="match status" value="1"/>
</dbReference>
<comment type="caution">
    <text evidence="12">The sequence shown here is derived from an EMBL/GenBank/DDBJ whole genome shotgun (WGS) entry which is preliminary data.</text>
</comment>
<keyword evidence="13" id="KW-1185">Reference proteome</keyword>
<dbReference type="InterPro" id="IPR013346">
    <property type="entry name" value="NrdE_NrdA_C"/>
</dbReference>
<feature type="domain" description="ATP-cone" evidence="11">
    <location>
        <begin position="29"/>
        <end position="118"/>
    </location>
</feature>
<comment type="similarity">
    <text evidence="1 10">Belongs to the ribonucleoside diphosphate reductase large chain family.</text>
</comment>
<keyword evidence="7 10" id="KW-0215">Deoxyribonucleotide synthesis</keyword>
<sequence>MQLQDTQTAAMQTAAQTFSLTPPHAPAGMRVTKRNGTHEAVDLGKIVRAVTRAAQGLHAVEPLQVALKTIGGLYDGATTRELDELSIRTAAALTAEEPEYGQLAARLLAQVIEKEVRGQDIQSFSQAITRGAQLGLINTRLSGFSTANARKLDDAIDVAASARFEYFGLRTLYDRYLLRHPETRQVLETPQYFFMRIACALGGGDMAESLQLYRALADLDYLPSSPTLFNAGTTHEQMSSCYLLDSPEDSLEGIYARYSDVARLSKFAGGIGLGYSRVRAQGSLIRGTNGKSNGIVPWLKTLDASVAAVNQGGRRKGACCVYLEPWHADIEDFLELRDNTGDEARRTHNLNLANWIPDLFMQRVEQDAAWSLFDPQQVPQLVDLWGEAFTRAYEEAEARGLAKRTLPARALYARMLKTLAETGNGWFTFKDRSNATCNQTAVSGNVVHLSNLCTEILEVNTEAETAVCNLASINLARHLGEDGFDFDKLAVTVRLAVRQLDRVIDLNYYPIPGTQRSNARWRPVGLGVMGLQDVFFRLRLPFDSAAALALSMRISAEIYFHALDTSCDLAAQLGAHAAFADTRAARGELQFDYWPEAQPHDPARWDALRARIRAHGLRNSLLVAIAPTATIASIAGCYECIEPQVSNLFKRETLSGDFLVINRYLVDELKQLGQWTPAMREAIKRAEGSIQAIGEIPEPLRQVYRTVWELPQKALIELAAARGAYVDQSQSLNLFMATPNLGQMSSMYMYAWKRGLKTTYYLRSRPATRIAQTTVSSNAPSQAVACSLENPEHCDACQ</sequence>
<dbReference type="GO" id="GO:0005524">
    <property type="term" value="F:ATP binding"/>
    <property type="evidence" value="ECO:0007669"/>
    <property type="project" value="UniProtKB-UniRule"/>
</dbReference>
<dbReference type="PANTHER" id="PTHR11573">
    <property type="entry name" value="RIBONUCLEOSIDE-DIPHOSPHATE REDUCTASE LARGE CHAIN"/>
    <property type="match status" value="1"/>
</dbReference>
<dbReference type="Proteomes" id="UP000307749">
    <property type="component" value="Unassembled WGS sequence"/>
</dbReference>
<dbReference type="AlphaFoldDB" id="A0A4V3UTL6"/>